<evidence type="ECO:0000259" key="1">
    <source>
        <dbReference type="Pfam" id="PF04480"/>
    </source>
</evidence>
<organism evidence="2 3">
    <name type="scientific">Kaistella haifensis DSM 19056</name>
    <dbReference type="NCBI Taxonomy" id="1450526"/>
    <lineage>
        <taxon>Bacteria</taxon>
        <taxon>Pseudomonadati</taxon>
        <taxon>Bacteroidota</taxon>
        <taxon>Flavobacteriia</taxon>
        <taxon>Flavobacteriales</taxon>
        <taxon>Weeksellaceae</taxon>
        <taxon>Chryseobacterium group</taxon>
        <taxon>Kaistella</taxon>
    </lineage>
</organism>
<keyword evidence="3" id="KW-1185">Reference proteome</keyword>
<feature type="domain" description="DUF559" evidence="1">
    <location>
        <begin position="291"/>
        <end position="351"/>
    </location>
</feature>
<evidence type="ECO:0000313" key="3">
    <source>
        <dbReference type="Proteomes" id="UP000197587"/>
    </source>
</evidence>
<reference evidence="2 3" key="2">
    <citation type="submission" date="2017-05" db="EMBL/GenBank/DDBJ databases">
        <title>Genome of Chryseobacterium haifense.</title>
        <authorList>
            <person name="Newman J.D."/>
        </authorList>
    </citation>
    <scope>NUCLEOTIDE SEQUENCE [LARGE SCALE GENOMIC DNA]</scope>
    <source>
        <strain evidence="2 3">DSM 19056</strain>
    </source>
</reference>
<dbReference type="Proteomes" id="UP000197587">
    <property type="component" value="Unassembled WGS sequence"/>
</dbReference>
<dbReference type="Gene3D" id="3.40.960.10">
    <property type="entry name" value="VSR Endonuclease"/>
    <property type="match status" value="1"/>
</dbReference>
<dbReference type="InterPro" id="IPR007569">
    <property type="entry name" value="DUF559"/>
</dbReference>
<dbReference type="EMBL" id="JASZ02000083">
    <property type="protein sequence ID" value="OWK96925.1"/>
    <property type="molecule type" value="Genomic_DNA"/>
</dbReference>
<reference evidence="2 3" key="1">
    <citation type="submission" date="2014-01" db="EMBL/GenBank/DDBJ databases">
        <authorList>
            <consortium name="Genome Consortium for Active Teaching"/>
            <person name="Sontag T.C."/>
            <person name="Newman J.D."/>
        </authorList>
    </citation>
    <scope>NUCLEOTIDE SEQUENCE [LARGE SCALE GENOMIC DNA]</scope>
    <source>
        <strain evidence="2 3">DSM 19056</strain>
    </source>
</reference>
<accession>A0A246B6C2</accession>
<protein>
    <recommendedName>
        <fullName evidence="1">DUF559 domain-containing protein</fullName>
    </recommendedName>
</protein>
<sequence length="354" mass="41278">MILNRPKFLEDNLKYYKKFPKQKDLEIDFRNIPPILNLDFHSLNGILPITSSRLKYITDSGQPPILTVNPSEIEYEYYKSIGVNEFQAISIVFNFFAIEDNADGSLTGLPYNISLLPMTSNGEIDTWSIGLLQQMNVEQLSQEGNLVFTEFNPFQSWKKGMGMDYQIFSSIDYNDYTDTIGFNWGMFFLSPIFDKKEAKILENNTSSREINAKYRKYKTNLYFKSFSNPEPRRIFGCDSPIELFLLQGMFLKKMKPIIQTNIFKSGEVIANYFEMQDSGIWLGQEQLITQADFYFPDKKLAIFCDGKQFHDIEKDKKINEALDKIDIKVLRFTGKEITENLEKVLEIIKNEYEK</sequence>
<comment type="caution">
    <text evidence="2">The sequence shown here is derived from an EMBL/GenBank/DDBJ whole genome shotgun (WGS) entry which is preliminary data.</text>
</comment>
<dbReference type="SUPFAM" id="SSF52980">
    <property type="entry name" value="Restriction endonuclease-like"/>
    <property type="match status" value="1"/>
</dbReference>
<dbReference type="AlphaFoldDB" id="A0A246B6C2"/>
<dbReference type="RefSeq" id="WP_088265003.1">
    <property type="nucleotide sequence ID" value="NZ_JASZ02000083.1"/>
</dbReference>
<dbReference type="InterPro" id="IPR011335">
    <property type="entry name" value="Restrct_endonuc-II-like"/>
</dbReference>
<name>A0A246B6C2_9FLAO</name>
<proteinExistence type="predicted"/>
<gene>
    <name evidence="2" type="ORF">AP75_13955</name>
</gene>
<dbReference type="Pfam" id="PF04480">
    <property type="entry name" value="DUF559"/>
    <property type="match status" value="1"/>
</dbReference>
<evidence type="ECO:0000313" key="2">
    <source>
        <dbReference type="EMBL" id="OWK96925.1"/>
    </source>
</evidence>